<dbReference type="InterPro" id="IPR021549">
    <property type="entry name" value="DUF2894"/>
</dbReference>
<comment type="caution">
    <text evidence="2">The sequence shown here is derived from an EMBL/GenBank/DDBJ whole genome shotgun (WGS) entry which is preliminary data.</text>
</comment>
<name>A0AAX0U7G2_BURPE</name>
<protein>
    <submittedName>
        <fullName evidence="2">DUF2894 domain-containing protein</fullName>
    </submittedName>
</protein>
<gene>
    <name evidence="2" type="ORF">CWD88_19850</name>
</gene>
<evidence type="ECO:0000313" key="3">
    <source>
        <dbReference type="Proteomes" id="UP000231878"/>
    </source>
</evidence>
<dbReference type="RefSeq" id="WP_004536987.1">
    <property type="nucleotide sequence ID" value="NZ_CP008759.1"/>
</dbReference>
<feature type="region of interest" description="Disordered" evidence="1">
    <location>
        <begin position="72"/>
        <end position="122"/>
    </location>
</feature>
<feature type="region of interest" description="Disordered" evidence="1">
    <location>
        <begin position="137"/>
        <end position="157"/>
    </location>
</feature>
<feature type="region of interest" description="Disordered" evidence="1">
    <location>
        <begin position="242"/>
        <end position="271"/>
    </location>
</feature>
<dbReference type="EMBL" id="PHRB01000020">
    <property type="protein sequence ID" value="PJO64599.1"/>
    <property type="molecule type" value="Genomic_DNA"/>
</dbReference>
<sequence>MDDVAARAQHTLDAWRERGADRLDPVRFRFIDALRRRAAAHGGDARRLLDTRLAALIDAYAADLRRAESNGDACECAGAPAPAPAPAPASSSSSSTSPAPTPTAPSTTTTSPAASSPAEPARGPLAALLDYIGSRERPTASAPDETRAAPASSTASGRVALRAEPELLDYFRETWSKLSADSQLRASLEQVPKNAGPLNSSSLVHRSLSLMRELSPEYLRQFLSYVDALSWLQQMNGDEAATGDEAARGAVGGGGASASASAKKNTRKRSR</sequence>
<feature type="compositionally biased region" description="Low complexity" evidence="1">
    <location>
        <begin position="88"/>
        <end position="118"/>
    </location>
</feature>
<evidence type="ECO:0000313" key="2">
    <source>
        <dbReference type="EMBL" id="PJO64599.1"/>
    </source>
</evidence>
<organism evidence="2 3">
    <name type="scientific">Burkholderia pseudomallei</name>
    <name type="common">Pseudomonas pseudomallei</name>
    <dbReference type="NCBI Taxonomy" id="28450"/>
    <lineage>
        <taxon>Bacteria</taxon>
        <taxon>Pseudomonadati</taxon>
        <taxon>Pseudomonadota</taxon>
        <taxon>Betaproteobacteria</taxon>
        <taxon>Burkholderiales</taxon>
        <taxon>Burkholderiaceae</taxon>
        <taxon>Burkholderia</taxon>
        <taxon>pseudomallei group</taxon>
    </lineage>
</organism>
<reference evidence="2 3" key="1">
    <citation type="submission" date="2017-11" db="EMBL/GenBank/DDBJ databases">
        <title>Molecular characterization of Burkholderia pseudomallei and closely related isolates from Vietnam.</title>
        <authorList>
            <person name="Ustinov D.V."/>
            <person name="Antonov A.S."/>
            <person name="Avdusheva E.F."/>
            <person name="Shpak I.M."/>
            <person name="Zakharova I.B."/>
            <person name="Thi L.A."/>
            <person name="Teteryatnikova N."/>
            <person name="Lopasteyskaya Y.A."/>
            <person name="Kuzyutina J.A."/>
            <person name="Ngo T.N."/>
            <person name="Victorov D.V."/>
        </authorList>
    </citation>
    <scope>NUCLEOTIDE SEQUENCE [LARGE SCALE GENOMIC DNA]</scope>
    <source>
        <strain evidence="2 3">V1512</strain>
    </source>
</reference>
<dbReference type="Pfam" id="PF11445">
    <property type="entry name" value="DUF2894"/>
    <property type="match status" value="1"/>
</dbReference>
<dbReference type="Proteomes" id="UP000231878">
    <property type="component" value="Unassembled WGS sequence"/>
</dbReference>
<evidence type="ECO:0000256" key="1">
    <source>
        <dbReference type="SAM" id="MobiDB-lite"/>
    </source>
</evidence>
<dbReference type="AlphaFoldDB" id="A0AAX0U7G2"/>
<accession>A0AAX0U7G2</accession>
<proteinExistence type="predicted"/>